<gene>
    <name evidence="2" type="ORF">B1B_09570</name>
</gene>
<reference evidence="2" key="2">
    <citation type="journal article" date="2014" name="ISME J.">
        <title>Microbial stratification in low pH oxic and suboxic macroscopic growths along an acid mine drainage.</title>
        <authorList>
            <person name="Mendez-Garcia C."/>
            <person name="Mesa V."/>
            <person name="Sprenger R.R."/>
            <person name="Richter M."/>
            <person name="Diez M.S."/>
            <person name="Solano J."/>
            <person name="Bargiela R."/>
            <person name="Golyshina O.V."/>
            <person name="Manteca A."/>
            <person name="Ramos J.L."/>
            <person name="Gallego J.R."/>
            <person name="Llorente I."/>
            <person name="Martins Dos Santos V.A."/>
            <person name="Jensen O.N."/>
            <person name="Pelaez A.I."/>
            <person name="Sanchez J."/>
            <person name="Ferrer M."/>
        </authorList>
    </citation>
    <scope>NUCLEOTIDE SEQUENCE</scope>
</reference>
<accession>T1BL57</accession>
<evidence type="ECO:0000256" key="1">
    <source>
        <dbReference type="SAM" id="MobiDB-lite"/>
    </source>
</evidence>
<organism evidence="2">
    <name type="scientific">mine drainage metagenome</name>
    <dbReference type="NCBI Taxonomy" id="410659"/>
    <lineage>
        <taxon>unclassified sequences</taxon>
        <taxon>metagenomes</taxon>
        <taxon>ecological metagenomes</taxon>
    </lineage>
</organism>
<dbReference type="EMBL" id="AUZY01006348">
    <property type="protein sequence ID" value="EQD54675.1"/>
    <property type="molecule type" value="Genomic_DNA"/>
</dbReference>
<protein>
    <recommendedName>
        <fullName evidence="3">Transposase</fullName>
    </recommendedName>
</protein>
<reference evidence="2" key="1">
    <citation type="submission" date="2013-08" db="EMBL/GenBank/DDBJ databases">
        <authorList>
            <person name="Mendez C."/>
            <person name="Richter M."/>
            <person name="Ferrer M."/>
            <person name="Sanchez J."/>
        </authorList>
    </citation>
    <scope>NUCLEOTIDE SEQUENCE</scope>
</reference>
<feature type="non-terminal residue" evidence="2">
    <location>
        <position position="144"/>
    </location>
</feature>
<evidence type="ECO:0008006" key="3">
    <source>
        <dbReference type="Google" id="ProtNLM"/>
    </source>
</evidence>
<sequence>MGMLHHGRCDSVVEGEMRAFWQTLSEKDKRRFAALESRRCGRGGPDYVAGVLGCSRRTIERGTAELKELPVDPAAGRVRRPGGGRKKKVEAEPELARNLKAILEVRTAGDPDEPDVLWTDLSPREIAETVTTQGTPVSPPVVQH</sequence>
<name>T1BL57_9ZZZZ</name>
<proteinExistence type="predicted"/>
<dbReference type="AlphaFoldDB" id="T1BL57"/>
<comment type="caution">
    <text evidence="2">The sequence shown here is derived from an EMBL/GenBank/DDBJ whole genome shotgun (WGS) entry which is preliminary data.</text>
</comment>
<evidence type="ECO:0000313" key="2">
    <source>
        <dbReference type="EMBL" id="EQD54675.1"/>
    </source>
</evidence>
<feature type="region of interest" description="Disordered" evidence="1">
    <location>
        <begin position="72"/>
        <end position="91"/>
    </location>
</feature>
<feature type="compositionally biased region" description="Basic residues" evidence="1">
    <location>
        <begin position="77"/>
        <end position="88"/>
    </location>
</feature>